<evidence type="ECO:0000256" key="1">
    <source>
        <dbReference type="ARBA" id="ARBA00001974"/>
    </source>
</evidence>
<dbReference type="SUPFAM" id="SSF52833">
    <property type="entry name" value="Thioredoxin-like"/>
    <property type="match status" value="1"/>
</dbReference>
<dbReference type="GO" id="GO:0016709">
    <property type="term" value="F:oxidoreductase activity, acting on paired donors, with incorporation or reduction of molecular oxygen, NAD(P)H as one donor, and incorporation of one atom of oxygen"/>
    <property type="evidence" value="ECO:0007669"/>
    <property type="project" value="UniProtKB-ARBA"/>
</dbReference>
<dbReference type="Gene3D" id="3.50.50.60">
    <property type="entry name" value="FAD/NAD(P)-binding domain"/>
    <property type="match status" value="1"/>
</dbReference>
<evidence type="ECO:0000313" key="6">
    <source>
        <dbReference type="EMBL" id="NKY50907.1"/>
    </source>
</evidence>
<sequence length="521" mass="56934">MDRTQVLIVGAGPTGLTLACELARWGIDCRIVEQQSVPPSGSRGFALKPRTLDVLDDLGVAERVARESLDHTPIRFHLGAPLLFELRVPAAVPTPQRPHPNVLSLPQWRTEAILRDRLAELGGKVEFGSRLVAFTDTGDGVTAQLQGDGGTETIRSDYLVGADGGRSGVRRHLGLPFEGTTNDDARALLADVRVDGLSHPDAVHLWMAADGMLVIRPTPNPDTCQVVASLPADGRAPELEATSEALRQLVIQRTGRTDISLGEPSWLSVWRYNLRMVDRYRDGRVFLAGDAAHVHSPFGAYGMNTGIQDAYNLGWKLALTLRGADDALLDSYEAERLPIARTVLADSDQRFTTVATPPRLLRPVLRLFIKPVLTRAQHRDRADYPTYRAGPLSMQRGARRSIVRAGDPAPDGLLAGDVRLFDLFRGPHFTALTFTDRQHTPPAPDLVHAYAIASVAGKPHADSSVHVDTSGAIRRSYGARNGTLVVIRPDGYIGLVDHNPNPHTVKNYFDQIHIRPPVTRL</sequence>
<comment type="cofactor">
    <cofactor evidence="1">
        <name>FAD</name>
        <dbReference type="ChEBI" id="CHEBI:57692"/>
    </cofactor>
</comment>
<dbReference type="PRINTS" id="PR00420">
    <property type="entry name" value="RNGMNOXGNASE"/>
</dbReference>
<evidence type="ECO:0000256" key="3">
    <source>
        <dbReference type="ARBA" id="ARBA00022630"/>
    </source>
</evidence>
<dbReference type="PANTHER" id="PTHR43004">
    <property type="entry name" value="TRK SYSTEM POTASSIUM UPTAKE PROTEIN"/>
    <property type="match status" value="1"/>
</dbReference>
<evidence type="ECO:0000256" key="2">
    <source>
        <dbReference type="ARBA" id="ARBA00007801"/>
    </source>
</evidence>
<evidence type="ECO:0000259" key="5">
    <source>
        <dbReference type="Pfam" id="PF01494"/>
    </source>
</evidence>
<dbReference type="Pfam" id="PF01494">
    <property type="entry name" value="FAD_binding_3"/>
    <property type="match status" value="1"/>
</dbReference>
<dbReference type="InterPro" id="IPR036188">
    <property type="entry name" value="FAD/NAD-bd_sf"/>
</dbReference>
<dbReference type="GO" id="GO:0071949">
    <property type="term" value="F:FAD binding"/>
    <property type="evidence" value="ECO:0007669"/>
    <property type="project" value="InterPro"/>
</dbReference>
<organism evidence="6 7">
    <name type="scientific">Nocardia vermiculata</name>
    <dbReference type="NCBI Taxonomy" id="257274"/>
    <lineage>
        <taxon>Bacteria</taxon>
        <taxon>Bacillati</taxon>
        <taxon>Actinomycetota</taxon>
        <taxon>Actinomycetes</taxon>
        <taxon>Mycobacteriales</taxon>
        <taxon>Nocardiaceae</taxon>
        <taxon>Nocardia</taxon>
    </lineage>
</organism>
<keyword evidence="4" id="KW-0274">FAD</keyword>
<dbReference type="SUPFAM" id="SSF51905">
    <property type="entry name" value="FAD/NAD(P)-binding domain"/>
    <property type="match status" value="1"/>
</dbReference>
<reference evidence="6 7" key="1">
    <citation type="submission" date="2020-04" db="EMBL/GenBank/DDBJ databases">
        <title>MicrobeNet Type strains.</title>
        <authorList>
            <person name="Nicholson A.C."/>
        </authorList>
    </citation>
    <scope>NUCLEOTIDE SEQUENCE [LARGE SCALE GENOMIC DNA]</scope>
    <source>
        <strain evidence="6 7">JCM 12354</strain>
    </source>
</reference>
<comment type="similarity">
    <text evidence="2">Belongs to the PheA/TfdB FAD monooxygenase family.</text>
</comment>
<feature type="domain" description="FAD-binding" evidence="5">
    <location>
        <begin position="3"/>
        <end position="345"/>
    </location>
</feature>
<dbReference type="InterPro" id="IPR002938">
    <property type="entry name" value="FAD-bd"/>
</dbReference>
<accession>A0A846XW93</accession>
<proteinExistence type="inferred from homology"/>
<dbReference type="PANTHER" id="PTHR43004:SF19">
    <property type="entry name" value="BINDING MONOOXYGENASE, PUTATIVE (JCVI)-RELATED"/>
    <property type="match status" value="1"/>
</dbReference>
<dbReference type="PROSITE" id="PS51257">
    <property type="entry name" value="PROKAR_LIPOPROTEIN"/>
    <property type="match status" value="1"/>
</dbReference>
<comment type="caution">
    <text evidence="6">The sequence shown here is derived from an EMBL/GenBank/DDBJ whole genome shotgun (WGS) entry which is preliminary data.</text>
</comment>
<keyword evidence="3" id="KW-0285">Flavoprotein</keyword>
<dbReference type="Gene3D" id="3.30.70.2450">
    <property type="match status" value="1"/>
</dbReference>
<dbReference type="AlphaFoldDB" id="A0A846XW93"/>
<dbReference type="InterPro" id="IPR050641">
    <property type="entry name" value="RIFMO-like"/>
</dbReference>
<gene>
    <name evidence="6" type="ORF">HGA08_11855</name>
</gene>
<keyword evidence="7" id="KW-1185">Reference proteome</keyword>
<evidence type="ECO:0000313" key="7">
    <source>
        <dbReference type="Proteomes" id="UP000565711"/>
    </source>
</evidence>
<name>A0A846XW93_9NOCA</name>
<dbReference type="RefSeq" id="WP_067873811.1">
    <property type="nucleotide sequence ID" value="NZ_JAAXOP010000005.1"/>
</dbReference>
<dbReference type="Gene3D" id="3.40.30.120">
    <property type="match status" value="1"/>
</dbReference>
<evidence type="ECO:0000256" key="4">
    <source>
        <dbReference type="ARBA" id="ARBA00022827"/>
    </source>
</evidence>
<dbReference type="EMBL" id="JAAXOP010000005">
    <property type="protein sequence ID" value="NKY50907.1"/>
    <property type="molecule type" value="Genomic_DNA"/>
</dbReference>
<dbReference type="Proteomes" id="UP000565711">
    <property type="component" value="Unassembled WGS sequence"/>
</dbReference>
<dbReference type="NCBIfam" id="NF004832">
    <property type="entry name" value="PRK06184.1"/>
    <property type="match status" value="1"/>
</dbReference>
<dbReference type="InterPro" id="IPR036249">
    <property type="entry name" value="Thioredoxin-like_sf"/>
</dbReference>
<protein>
    <submittedName>
        <fullName evidence="6">3-(3-hydroxyphenyl)propionate hydroxylase</fullName>
    </submittedName>
</protein>